<dbReference type="NCBIfam" id="TIGR01188">
    <property type="entry name" value="drrA"/>
    <property type="match status" value="1"/>
</dbReference>
<dbReference type="SUPFAM" id="SSF52540">
    <property type="entry name" value="P-loop containing nucleoside triphosphate hydrolases"/>
    <property type="match status" value="1"/>
</dbReference>
<dbReference type="EMBL" id="JACXRZ010000018">
    <property type="protein sequence ID" value="MBD3146157.1"/>
    <property type="molecule type" value="Genomic_DNA"/>
</dbReference>
<evidence type="ECO:0000256" key="3">
    <source>
        <dbReference type="ARBA" id="ARBA00022741"/>
    </source>
</evidence>
<evidence type="ECO:0000256" key="2">
    <source>
        <dbReference type="ARBA" id="ARBA00022448"/>
    </source>
</evidence>
<evidence type="ECO:0000313" key="9">
    <source>
        <dbReference type="Proteomes" id="UP000653231"/>
    </source>
</evidence>
<dbReference type="InterPro" id="IPR017871">
    <property type="entry name" value="ABC_transporter-like_CS"/>
</dbReference>
<comment type="caution">
    <text evidence="8">The sequence shown here is derived from an EMBL/GenBank/DDBJ whole genome shotgun (WGS) entry which is preliminary data.</text>
</comment>
<dbReference type="Proteomes" id="UP000653231">
    <property type="component" value="Unassembled WGS sequence"/>
</dbReference>
<dbReference type="InterPro" id="IPR003593">
    <property type="entry name" value="AAA+_ATPase"/>
</dbReference>
<dbReference type="InterPro" id="IPR005894">
    <property type="entry name" value="DrrA"/>
</dbReference>
<dbReference type="PROSITE" id="PS50893">
    <property type="entry name" value="ABC_TRANSPORTER_2"/>
    <property type="match status" value="1"/>
</dbReference>
<evidence type="ECO:0000256" key="1">
    <source>
        <dbReference type="ARBA" id="ARBA00004413"/>
    </source>
</evidence>
<dbReference type="Pfam" id="PF00005">
    <property type="entry name" value="ABC_tran"/>
    <property type="match status" value="1"/>
</dbReference>
<organism evidence="8 9">
    <name type="scientific">Microbispora bryophytorum subsp. camponoti</name>
    <dbReference type="NCBI Taxonomy" id="1677852"/>
    <lineage>
        <taxon>Bacteria</taxon>
        <taxon>Bacillati</taxon>
        <taxon>Actinomycetota</taxon>
        <taxon>Actinomycetes</taxon>
        <taxon>Streptosporangiales</taxon>
        <taxon>Streptosporangiaceae</taxon>
        <taxon>Microbispora</taxon>
    </lineage>
</organism>
<proteinExistence type="inferred from homology"/>
<keyword evidence="3" id="KW-0547">Nucleotide-binding</keyword>
<dbReference type="SMART" id="SM00382">
    <property type="entry name" value="AAA"/>
    <property type="match status" value="1"/>
</dbReference>
<feature type="region of interest" description="Disordered" evidence="6">
    <location>
        <begin position="1"/>
        <end position="29"/>
    </location>
</feature>
<comment type="similarity">
    <text evidence="5">Belongs to the ABC transporter superfamily. Drug exporter-1 (DrugE1) (TC 3.A.1.105) family.</text>
</comment>
<keyword evidence="4 8" id="KW-0067">ATP-binding</keyword>
<name>A0ABR8L833_9ACTN</name>
<dbReference type="Gene3D" id="3.40.50.300">
    <property type="entry name" value="P-loop containing nucleotide triphosphate hydrolases"/>
    <property type="match status" value="1"/>
</dbReference>
<keyword evidence="9" id="KW-1185">Reference proteome</keyword>
<dbReference type="GO" id="GO:0005524">
    <property type="term" value="F:ATP binding"/>
    <property type="evidence" value="ECO:0007669"/>
    <property type="project" value="UniProtKB-KW"/>
</dbReference>
<reference evidence="8 9" key="1">
    <citation type="submission" date="2020-09" db="EMBL/GenBank/DDBJ databases">
        <title>Actinomycete isolated from the Camponotus japonicus Mayr.</title>
        <authorList>
            <person name="Gong X."/>
        </authorList>
    </citation>
    <scope>NUCLEOTIDE SEQUENCE [LARGE SCALE GENOMIC DNA]</scope>
    <source>
        <strain evidence="8 9">2C-HV3</strain>
    </source>
</reference>
<dbReference type="PANTHER" id="PTHR43582">
    <property type="entry name" value="LINEARMYCIN RESISTANCE ATP-BINDING PROTEIN LNRL"/>
    <property type="match status" value="1"/>
</dbReference>
<dbReference type="PROSITE" id="PS00211">
    <property type="entry name" value="ABC_TRANSPORTER_1"/>
    <property type="match status" value="1"/>
</dbReference>
<dbReference type="PANTHER" id="PTHR43582:SF5">
    <property type="entry name" value="ABC TRANSPORTER"/>
    <property type="match status" value="1"/>
</dbReference>
<evidence type="ECO:0000313" key="8">
    <source>
        <dbReference type="EMBL" id="MBD3146157.1"/>
    </source>
</evidence>
<evidence type="ECO:0000259" key="7">
    <source>
        <dbReference type="PROSITE" id="PS50893"/>
    </source>
</evidence>
<dbReference type="InterPro" id="IPR003439">
    <property type="entry name" value="ABC_transporter-like_ATP-bd"/>
</dbReference>
<protein>
    <submittedName>
        <fullName evidence="8">ATP-binding cassette domain-containing protein</fullName>
    </submittedName>
</protein>
<sequence length="324" mass="34062">MIIEARGLRKTYRPRGPGGRRGGGADEPVEAVRGVDLDVAEGEIFGVLGPNGAGKTTTIRMLATLVAPTAGTATVAGHDLLTSPGQVRRRIGYVGQAGGVDENNTARAGLLLAARVNGLTAAEAAARTGEVLAAFDLAGLADRPARTLSGGQKRRVAIALGLVHRPPLLFLDEPTTGLDPQNRANLWDQIRALRDGGTSVLLSTHYLDEADALCDRLVIVDHGIVVAAGTPAELKREIAGDVVSLRASDTRRAARVLDGLPYAREVRADGDLLRVYLDDGERALPHLLAALTGHGLALESVALDRATLDDVFLRRTGRSLRDAA</sequence>
<feature type="domain" description="ABC transporter" evidence="7">
    <location>
        <begin position="3"/>
        <end position="247"/>
    </location>
</feature>
<gene>
    <name evidence="8" type="ORF">IEQ31_23640</name>
</gene>
<accession>A0ABR8L833</accession>
<keyword evidence="2" id="KW-0813">Transport</keyword>
<evidence type="ECO:0000256" key="5">
    <source>
        <dbReference type="ARBA" id="ARBA00049985"/>
    </source>
</evidence>
<dbReference type="RefSeq" id="WP_191053522.1">
    <property type="nucleotide sequence ID" value="NZ_JACXRZ010000018.1"/>
</dbReference>
<evidence type="ECO:0000256" key="6">
    <source>
        <dbReference type="SAM" id="MobiDB-lite"/>
    </source>
</evidence>
<dbReference type="InterPro" id="IPR025302">
    <property type="entry name" value="DrrA1/2-like_C"/>
</dbReference>
<dbReference type="Pfam" id="PF13732">
    <property type="entry name" value="DrrA1-3_C"/>
    <property type="match status" value="1"/>
</dbReference>
<comment type="subcellular location">
    <subcellularLocation>
        <location evidence="1">Cell membrane</location>
        <topology evidence="1">Peripheral membrane protein</topology>
        <orientation evidence="1">Cytoplasmic side</orientation>
    </subcellularLocation>
</comment>
<evidence type="ECO:0000256" key="4">
    <source>
        <dbReference type="ARBA" id="ARBA00022840"/>
    </source>
</evidence>
<dbReference type="InterPro" id="IPR027417">
    <property type="entry name" value="P-loop_NTPase"/>
</dbReference>